<dbReference type="AlphaFoldDB" id="A0A921GN28"/>
<reference evidence="2" key="2">
    <citation type="submission" date="2021-09" db="EMBL/GenBank/DDBJ databases">
        <authorList>
            <person name="Gilroy R."/>
        </authorList>
    </citation>
    <scope>NUCLEOTIDE SEQUENCE</scope>
    <source>
        <strain evidence="2">1647</strain>
    </source>
</reference>
<feature type="region of interest" description="Disordered" evidence="1">
    <location>
        <begin position="29"/>
        <end position="48"/>
    </location>
</feature>
<reference evidence="2" key="1">
    <citation type="journal article" date="2021" name="PeerJ">
        <title>Extensive microbial diversity within the chicken gut microbiome revealed by metagenomics and culture.</title>
        <authorList>
            <person name="Gilroy R."/>
            <person name="Ravi A."/>
            <person name="Getino M."/>
            <person name="Pursley I."/>
            <person name="Horton D.L."/>
            <person name="Alikhan N.F."/>
            <person name="Baker D."/>
            <person name="Gharbi K."/>
            <person name="Hall N."/>
            <person name="Watson M."/>
            <person name="Adriaenssens E.M."/>
            <person name="Foster-Nyarko E."/>
            <person name="Jarju S."/>
            <person name="Secka A."/>
            <person name="Antonio M."/>
            <person name="Oren A."/>
            <person name="Chaudhuri R.R."/>
            <person name="La Ragione R."/>
            <person name="Hildebrand F."/>
            <person name="Pallen M.J."/>
        </authorList>
    </citation>
    <scope>NUCLEOTIDE SEQUENCE</scope>
    <source>
        <strain evidence="2">1647</strain>
    </source>
</reference>
<sequence>MTPPTPALPEALTALFTRADELAAQLDAPLSAAPDVPRPEHPRPQLQRPTWLNLNGTWEFEIDRGDTGRERGLLDRALED</sequence>
<evidence type="ECO:0000256" key="1">
    <source>
        <dbReference type="SAM" id="MobiDB-lite"/>
    </source>
</evidence>
<evidence type="ECO:0000313" key="2">
    <source>
        <dbReference type="EMBL" id="HJF49407.1"/>
    </source>
</evidence>
<protein>
    <submittedName>
        <fullName evidence="2">Beta-galactosidase</fullName>
    </submittedName>
</protein>
<dbReference type="SUPFAM" id="SSF49785">
    <property type="entry name" value="Galactose-binding domain-like"/>
    <property type="match status" value="1"/>
</dbReference>
<comment type="caution">
    <text evidence="2">The sequence shown here is derived from an EMBL/GenBank/DDBJ whole genome shotgun (WGS) entry which is preliminary data.</text>
</comment>
<organism evidence="2 3">
    <name type="scientific">Brachybacterium paraconglomeratum</name>
    <dbReference type="NCBI Taxonomy" id="173362"/>
    <lineage>
        <taxon>Bacteria</taxon>
        <taxon>Bacillati</taxon>
        <taxon>Actinomycetota</taxon>
        <taxon>Actinomycetes</taxon>
        <taxon>Micrococcales</taxon>
        <taxon>Dermabacteraceae</taxon>
        <taxon>Brachybacterium</taxon>
    </lineage>
</organism>
<proteinExistence type="predicted"/>
<name>A0A921GN28_9MICO</name>
<evidence type="ECO:0000313" key="3">
    <source>
        <dbReference type="Proteomes" id="UP000775129"/>
    </source>
</evidence>
<dbReference type="Proteomes" id="UP000775129">
    <property type="component" value="Unassembled WGS sequence"/>
</dbReference>
<dbReference type="EMBL" id="DYWO01000184">
    <property type="protein sequence ID" value="HJF49407.1"/>
    <property type="molecule type" value="Genomic_DNA"/>
</dbReference>
<gene>
    <name evidence="2" type="ORF">K8W24_06350</name>
</gene>
<feature type="non-terminal residue" evidence="2">
    <location>
        <position position="80"/>
    </location>
</feature>
<dbReference type="InterPro" id="IPR008979">
    <property type="entry name" value="Galactose-bd-like_sf"/>
</dbReference>
<accession>A0A921GN28</accession>